<gene>
    <name evidence="2" type="ORF">Nepgr_009938</name>
</gene>
<dbReference type="GO" id="GO:0005516">
    <property type="term" value="F:calmodulin binding"/>
    <property type="evidence" value="ECO:0007669"/>
    <property type="project" value="TreeGrafter"/>
</dbReference>
<name>A0AAD3XKL3_NEPGR</name>
<dbReference type="InterPro" id="IPR008889">
    <property type="entry name" value="VQ"/>
</dbReference>
<dbReference type="AlphaFoldDB" id="A0AAD3XKL3"/>
<protein>
    <recommendedName>
        <fullName evidence="1">VQ domain-containing protein</fullName>
    </recommendedName>
</protein>
<dbReference type="Proteomes" id="UP001279734">
    <property type="component" value="Unassembled WGS sequence"/>
</dbReference>
<reference evidence="2" key="1">
    <citation type="submission" date="2023-05" db="EMBL/GenBank/DDBJ databases">
        <title>Nepenthes gracilis genome sequencing.</title>
        <authorList>
            <person name="Fukushima K."/>
        </authorList>
    </citation>
    <scope>NUCLEOTIDE SEQUENCE</scope>
    <source>
        <strain evidence="2">SING2019-196</strain>
    </source>
</reference>
<dbReference type="PANTHER" id="PTHR33179:SF9">
    <property type="entry name" value="OS01G0278000 PROTEIN"/>
    <property type="match status" value="1"/>
</dbReference>
<keyword evidence="3" id="KW-1185">Reference proteome</keyword>
<evidence type="ECO:0000313" key="3">
    <source>
        <dbReference type="Proteomes" id="UP001279734"/>
    </source>
</evidence>
<dbReference type="PANTHER" id="PTHR33179">
    <property type="entry name" value="VQ MOTIF-CONTAINING PROTEIN"/>
    <property type="match status" value="1"/>
</dbReference>
<dbReference type="GO" id="GO:0005634">
    <property type="term" value="C:nucleus"/>
    <property type="evidence" value="ECO:0007669"/>
    <property type="project" value="TreeGrafter"/>
</dbReference>
<organism evidence="2 3">
    <name type="scientific">Nepenthes gracilis</name>
    <name type="common">Slender pitcher plant</name>
    <dbReference type="NCBI Taxonomy" id="150966"/>
    <lineage>
        <taxon>Eukaryota</taxon>
        <taxon>Viridiplantae</taxon>
        <taxon>Streptophyta</taxon>
        <taxon>Embryophyta</taxon>
        <taxon>Tracheophyta</taxon>
        <taxon>Spermatophyta</taxon>
        <taxon>Magnoliopsida</taxon>
        <taxon>eudicotyledons</taxon>
        <taxon>Gunneridae</taxon>
        <taxon>Pentapetalae</taxon>
        <taxon>Caryophyllales</taxon>
        <taxon>Nepenthaceae</taxon>
        <taxon>Nepenthes</taxon>
    </lineage>
</organism>
<dbReference type="Pfam" id="PF05678">
    <property type="entry name" value="VQ"/>
    <property type="match status" value="1"/>
</dbReference>
<accession>A0AAD3XKL3</accession>
<proteinExistence type="predicted"/>
<feature type="domain" description="VQ" evidence="1">
    <location>
        <begin position="105"/>
        <end position="127"/>
    </location>
</feature>
<evidence type="ECO:0000259" key="1">
    <source>
        <dbReference type="Pfam" id="PF05678"/>
    </source>
</evidence>
<dbReference type="InterPro" id="IPR039609">
    <property type="entry name" value="VQ_15/22"/>
</dbReference>
<dbReference type="GO" id="GO:0006970">
    <property type="term" value="P:response to osmotic stress"/>
    <property type="evidence" value="ECO:0007669"/>
    <property type="project" value="TreeGrafter"/>
</dbReference>
<evidence type="ECO:0000313" key="2">
    <source>
        <dbReference type="EMBL" id="GMH08098.1"/>
    </source>
</evidence>
<dbReference type="EMBL" id="BSYO01000008">
    <property type="protein sequence ID" value="GMH08098.1"/>
    <property type="molecule type" value="Genomic_DNA"/>
</dbReference>
<comment type="caution">
    <text evidence="2">The sequence shown here is derived from an EMBL/GenBank/DDBJ whole genome shotgun (WGS) entry which is preliminary data.</text>
</comment>
<sequence>MAFPDNLASDEAWIFRPALPDAWISEAFFRDAELVTKALQKTIADSYDAPAESSISEMLSDVKPETPLSGRTGSDSETVFKRSTLSLALAPSGKVTKRKSRVSKRSSTMFIMADPANFRHMVQQVTGVRIDNLQVPVAPILEPELPADGCVGRLQGFPPTFDTSAFLLDHQHQQAMVPAAAVGTQEAIAYSTPTVTADGVLPGLDFDSKLVSFPTLGSL</sequence>